<reference evidence="1" key="1">
    <citation type="journal article" date="2020" name="mSystems">
        <title>Genome- and Community-Level Interaction Insights into Carbon Utilization and Element Cycling Functions of Hydrothermarchaeota in Hydrothermal Sediment.</title>
        <authorList>
            <person name="Zhou Z."/>
            <person name="Liu Y."/>
            <person name="Xu W."/>
            <person name="Pan J."/>
            <person name="Luo Z.H."/>
            <person name="Li M."/>
        </authorList>
    </citation>
    <scope>NUCLEOTIDE SEQUENCE [LARGE SCALE GENOMIC DNA]</scope>
    <source>
        <strain evidence="1">HyVt-380</strain>
    </source>
</reference>
<sequence length="366" mass="42357">MTSNRFCVFCGNPPEKKNREHILPQWLLELTGDPKRVVNFGTNFKDGSTVKFDWLNFCVPACESCNSEYSKLEGRAKSYVLTLLDRGALNSIEYIDFMDWMDKVRVGLWIAYHFIQGNPTNIQPSFHIKTRIGQKDRMIAIYPLEGDGVGLNALGTESLIFHSQPSCMGLRINNILIINMSSDFLFSARCGFPFPKSCFTMLDGENPYMMHTSDFSITRKIKHPLIRKNIIKPSIHLYQPILGKSEDKRFQSGFVGDYSSFDAYLAKHTLPPYPSGKGILYFQHLDRVEPIYDINQSIEFENCTGIHSKPMYRIVQQIYEFQNFLYKQEKFLAENRELELNHAKRTKLLLKWNNNVIAHYSGMRNV</sequence>
<dbReference type="EMBL" id="DRHY01000303">
    <property type="protein sequence ID" value="HEC75282.1"/>
    <property type="molecule type" value="Genomic_DNA"/>
</dbReference>
<evidence type="ECO:0000313" key="1">
    <source>
        <dbReference type="EMBL" id="HEC75282.1"/>
    </source>
</evidence>
<name>A0A7C1VS26_9GAMM</name>
<proteinExistence type="predicted"/>
<comment type="caution">
    <text evidence="1">The sequence shown here is derived from an EMBL/GenBank/DDBJ whole genome shotgun (WGS) entry which is preliminary data.</text>
</comment>
<accession>A0A7C1VS26</accession>
<organism evidence="1">
    <name type="scientific">Methylophaga aminisulfidivorans</name>
    <dbReference type="NCBI Taxonomy" id="230105"/>
    <lineage>
        <taxon>Bacteria</taxon>
        <taxon>Pseudomonadati</taxon>
        <taxon>Pseudomonadota</taxon>
        <taxon>Gammaproteobacteria</taxon>
        <taxon>Thiotrichales</taxon>
        <taxon>Piscirickettsiaceae</taxon>
        <taxon>Methylophaga</taxon>
    </lineage>
</organism>
<gene>
    <name evidence="1" type="ORF">ENI26_13075</name>
</gene>
<protein>
    <recommendedName>
        <fullName evidence="2">HNH endonuclease</fullName>
    </recommendedName>
</protein>
<dbReference type="AlphaFoldDB" id="A0A7C1VS26"/>
<dbReference type="Proteomes" id="UP000886384">
    <property type="component" value="Unassembled WGS sequence"/>
</dbReference>
<evidence type="ECO:0008006" key="2">
    <source>
        <dbReference type="Google" id="ProtNLM"/>
    </source>
</evidence>